<reference evidence="2 3" key="1">
    <citation type="submission" date="2023-07" db="EMBL/GenBank/DDBJ databases">
        <authorList>
            <person name="Lian W.-H."/>
        </authorList>
    </citation>
    <scope>NUCLEOTIDE SEQUENCE [LARGE SCALE GENOMIC DNA]</scope>
    <source>
        <strain evidence="2 3">SYSU DXS3180</strain>
    </source>
</reference>
<evidence type="ECO:0000313" key="2">
    <source>
        <dbReference type="EMBL" id="MEX6686666.1"/>
    </source>
</evidence>
<feature type="compositionally biased region" description="Acidic residues" evidence="1">
    <location>
        <begin position="83"/>
        <end position="92"/>
    </location>
</feature>
<protein>
    <submittedName>
        <fullName evidence="2">Uncharacterized protein</fullName>
    </submittedName>
</protein>
<name>A0ABV3Z9X4_9BACT</name>
<keyword evidence="3" id="KW-1185">Reference proteome</keyword>
<feature type="region of interest" description="Disordered" evidence="1">
    <location>
        <begin position="1"/>
        <end position="92"/>
    </location>
</feature>
<proteinExistence type="predicted"/>
<evidence type="ECO:0000256" key="1">
    <source>
        <dbReference type="SAM" id="MobiDB-lite"/>
    </source>
</evidence>
<gene>
    <name evidence="2" type="ORF">QTN47_04130</name>
</gene>
<dbReference type="EMBL" id="JAULBC010000001">
    <property type="protein sequence ID" value="MEX6686666.1"/>
    <property type="molecule type" value="Genomic_DNA"/>
</dbReference>
<evidence type="ECO:0000313" key="3">
    <source>
        <dbReference type="Proteomes" id="UP001560573"/>
    </source>
</evidence>
<dbReference type="Proteomes" id="UP001560573">
    <property type="component" value="Unassembled WGS sequence"/>
</dbReference>
<organism evidence="2 3">
    <name type="scientific">Danxiaibacter flavus</name>
    <dbReference type="NCBI Taxonomy" id="3049108"/>
    <lineage>
        <taxon>Bacteria</taxon>
        <taxon>Pseudomonadati</taxon>
        <taxon>Bacteroidota</taxon>
        <taxon>Chitinophagia</taxon>
        <taxon>Chitinophagales</taxon>
        <taxon>Chitinophagaceae</taxon>
        <taxon>Danxiaibacter</taxon>
    </lineage>
</organism>
<sequence>MKKEAAKDTHPITKKEDVQKSNDEHIDQDFEGFPHNPAKEDIINPKTKEDAKTAGLKKEDIKKMEKKDDDEIYSVGSGGAFDATEDVSEDED</sequence>
<feature type="compositionally biased region" description="Basic and acidic residues" evidence="1">
    <location>
        <begin position="1"/>
        <end position="28"/>
    </location>
</feature>
<feature type="compositionally biased region" description="Basic and acidic residues" evidence="1">
    <location>
        <begin position="37"/>
        <end position="69"/>
    </location>
</feature>
<comment type="caution">
    <text evidence="2">The sequence shown here is derived from an EMBL/GenBank/DDBJ whole genome shotgun (WGS) entry which is preliminary data.</text>
</comment>
<dbReference type="RefSeq" id="WP_369328062.1">
    <property type="nucleotide sequence ID" value="NZ_JAULBC010000001.1"/>
</dbReference>
<accession>A0ABV3Z9X4</accession>